<accession>A0AAV1EE46</accession>
<name>A0AAV1EE46_OLDCO</name>
<reference evidence="2" key="1">
    <citation type="submission" date="2023-03" db="EMBL/GenBank/DDBJ databases">
        <authorList>
            <person name="Julca I."/>
        </authorList>
    </citation>
    <scope>NUCLEOTIDE SEQUENCE</scope>
</reference>
<protein>
    <submittedName>
        <fullName evidence="2">OLC1v1019326C1</fullName>
    </submittedName>
</protein>
<dbReference type="PANTHER" id="PTHR32278">
    <property type="entry name" value="F-BOX DOMAIN-CONTAINING PROTEIN"/>
    <property type="match status" value="1"/>
</dbReference>
<sequence length="302" mass="34444">MEAKNEGIISIFSFLPEGCIAAIIALTSPRDACRASMVSRVFKSASESDSVWERFLPSDYQEIISKSVVPLPNYATKKDLFFNLCHFPILIDDGKLSFWISKLSGKKCYMICARELSIAWGDNPQYWGWTSMAESRFSEVAELEHVWWLEIKGKMQTQMLSLKTTYAAYLIYRVTRHSFDLDVVPKASVRLSDAISSSATVVSNAANGERTTQNLSEPEDSSVYLVHNVPRRRPNSSRWERQNYENRPGRVPQRRADGWMEILLGEFFNDEGEGEIEMKLLEIEGVLKRGLIVEGIELRPKE</sequence>
<evidence type="ECO:0000313" key="3">
    <source>
        <dbReference type="Proteomes" id="UP001161247"/>
    </source>
</evidence>
<dbReference type="Pfam" id="PF14299">
    <property type="entry name" value="PP2"/>
    <property type="match status" value="1"/>
</dbReference>
<proteinExistence type="predicted"/>
<dbReference type="PANTHER" id="PTHR32278:SF135">
    <property type="entry name" value="F-BOX PROTEIN PP2-B12"/>
    <property type="match status" value="1"/>
</dbReference>
<gene>
    <name evidence="2" type="ORF">OLC1_LOCUS23840</name>
</gene>
<dbReference type="CDD" id="cd22162">
    <property type="entry name" value="F-box_AtSKIP3-like"/>
    <property type="match status" value="1"/>
</dbReference>
<dbReference type="InterPro" id="IPR001810">
    <property type="entry name" value="F-box_dom"/>
</dbReference>
<evidence type="ECO:0000313" key="2">
    <source>
        <dbReference type="EMBL" id="CAI9117841.1"/>
    </source>
</evidence>
<dbReference type="InterPro" id="IPR025886">
    <property type="entry name" value="PP2-like"/>
</dbReference>
<dbReference type="Gene3D" id="1.20.1280.50">
    <property type="match status" value="1"/>
</dbReference>
<dbReference type="AlphaFoldDB" id="A0AAV1EE46"/>
<dbReference type="Pfam" id="PF00646">
    <property type="entry name" value="F-box"/>
    <property type="match status" value="1"/>
</dbReference>
<dbReference type="EMBL" id="OX459126">
    <property type="protein sequence ID" value="CAI9117841.1"/>
    <property type="molecule type" value="Genomic_DNA"/>
</dbReference>
<feature type="domain" description="F-box" evidence="1">
    <location>
        <begin position="13"/>
        <end position="53"/>
    </location>
</feature>
<dbReference type="Proteomes" id="UP001161247">
    <property type="component" value="Chromosome 9"/>
</dbReference>
<dbReference type="SUPFAM" id="SSF81383">
    <property type="entry name" value="F-box domain"/>
    <property type="match status" value="1"/>
</dbReference>
<evidence type="ECO:0000259" key="1">
    <source>
        <dbReference type="Pfam" id="PF00646"/>
    </source>
</evidence>
<organism evidence="2 3">
    <name type="scientific">Oldenlandia corymbosa var. corymbosa</name>
    <dbReference type="NCBI Taxonomy" id="529605"/>
    <lineage>
        <taxon>Eukaryota</taxon>
        <taxon>Viridiplantae</taxon>
        <taxon>Streptophyta</taxon>
        <taxon>Embryophyta</taxon>
        <taxon>Tracheophyta</taxon>
        <taxon>Spermatophyta</taxon>
        <taxon>Magnoliopsida</taxon>
        <taxon>eudicotyledons</taxon>
        <taxon>Gunneridae</taxon>
        <taxon>Pentapetalae</taxon>
        <taxon>asterids</taxon>
        <taxon>lamiids</taxon>
        <taxon>Gentianales</taxon>
        <taxon>Rubiaceae</taxon>
        <taxon>Rubioideae</taxon>
        <taxon>Spermacoceae</taxon>
        <taxon>Hedyotis-Oldenlandia complex</taxon>
        <taxon>Oldenlandia</taxon>
    </lineage>
</organism>
<keyword evidence="3" id="KW-1185">Reference proteome</keyword>
<dbReference type="InterPro" id="IPR036047">
    <property type="entry name" value="F-box-like_dom_sf"/>
</dbReference>